<comment type="similarity">
    <text evidence="1">Belongs to the bactofilin family.</text>
</comment>
<evidence type="ECO:0000313" key="5">
    <source>
        <dbReference type="Proteomes" id="UP000281975"/>
    </source>
</evidence>
<evidence type="ECO:0000313" key="4">
    <source>
        <dbReference type="EMBL" id="RKR04462.1"/>
    </source>
</evidence>
<keyword evidence="3" id="KW-0472">Membrane</keyword>
<evidence type="ECO:0000256" key="2">
    <source>
        <dbReference type="SAM" id="MobiDB-lite"/>
    </source>
</evidence>
<dbReference type="PANTHER" id="PTHR35024:SF4">
    <property type="entry name" value="POLYMER-FORMING CYTOSKELETAL PROTEIN"/>
    <property type="match status" value="1"/>
</dbReference>
<dbReference type="OrthoDB" id="6165458at2"/>
<dbReference type="PANTHER" id="PTHR35024">
    <property type="entry name" value="HYPOTHETICAL CYTOSOLIC PROTEIN"/>
    <property type="match status" value="1"/>
</dbReference>
<keyword evidence="3" id="KW-1133">Transmembrane helix</keyword>
<feature type="region of interest" description="Disordered" evidence="2">
    <location>
        <begin position="55"/>
        <end position="77"/>
    </location>
</feature>
<feature type="transmembrane region" description="Helical" evidence="3">
    <location>
        <begin position="6"/>
        <end position="23"/>
    </location>
</feature>
<dbReference type="Pfam" id="PF04519">
    <property type="entry name" value="Bactofilin"/>
    <property type="match status" value="1"/>
</dbReference>
<dbReference type="Proteomes" id="UP000281975">
    <property type="component" value="Unassembled WGS sequence"/>
</dbReference>
<sequence length="194" mass="20307">MDTLQWLLLPGILAILLILLDGYRRTRRAPPEDDARPEPAASADDAAPLDAPLAASRAAAPPRPAKHSAPLPASAEACRREPATTIADTGHAGSYIGPGVRIHGCIHAEQPLTVAGRVEGEIRLPRHGVAVLAPGEAGPLITAHRLVADGRLNGEIHIGESAVFHEHARFTGRLVAARLRCVKGATLSGQFSIG</sequence>
<keyword evidence="3" id="KW-0812">Transmembrane</keyword>
<dbReference type="AlphaFoldDB" id="A0A420WXR2"/>
<evidence type="ECO:0000256" key="3">
    <source>
        <dbReference type="SAM" id="Phobius"/>
    </source>
</evidence>
<dbReference type="RefSeq" id="WP_121172611.1">
    <property type="nucleotide sequence ID" value="NZ_RBIN01000004.1"/>
</dbReference>
<reference evidence="4 5" key="1">
    <citation type="submission" date="2018-10" db="EMBL/GenBank/DDBJ databases">
        <title>Genomic Encyclopedia of Type Strains, Phase IV (KMG-IV): sequencing the most valuable type-strain genomes for metagenomic binning, comparative biology and taxonomic classification.</title>
        <authorList>
            <person name="Goeker M."/>
        </authorList>
    </citation>
    <scope>NUCLEOTIDE SEQUENCE [LARGE SCALE GENOMIC DNA]</scope>
    <source>
        <strain evidence="4 5">DSM 23229</strain>
    </source>
</reference>
<comment type="caution">
    <text evidence="4">The sequence shown here is derived from an EMBL/GenBank/DDBJ whole genome shotgun (WGS) entry which is preliminary data.</text>
</comment>
<protein>
    <submittedName>
        <fullName evidence="4">Polymer-forming protein</fullName>
    </submittedName>
</protein>
<proteinExistence type="inferred from homology"/>
<name>A0A420WXR2_9GAMM</name>
<dbReference type="EMBL" id="RBIN01000004">
    <property type="protein sequence ID" value="RKR04462.1"/>
    <property type="molecule type" value="Genomic_DNA"/>
</dbReference>
<gene>
    <name evidence="4" type="ORF">C7446_1671</name>
</gene>
<keyword evidence="5" id="KW-1185">Reference proteome</keyword>
<evidence type="ECO:0000256" key="1">
    <source>
        <dbReference type="ARBA" id="ARBA00044755"/>
    </source>
</evidence>
<organism evidence="4 5">
    <name type="scientific">Kushneria sinocarnis</name>
    <dbReference type="NCBI Taxonomy" id="595502"/>
    <lineage>
        <taxon>Bacteria</taxon>
        <taxon>Pseudomonadati</taxon>
        <taxon>Pseudomonadota</taxon>
        <taxon>Gammaproteobacteria</taxon>
        <taxon>Oceanospirillales</taxon>
        <taxon>Halomonadaceae</taxon>
        <taxon>Kushneria</taxon>
    </lineage>
</organism>
<accession>A0A420WXR2</accession>
<dbReference type="InterPro" id="IPR007607">
    <property type="entry name" value="BacA/B"/>
</dbReference>